<reference evidence="1" key="1">
    <citation type="submission" date="2018-05" db="EMBL/GenBank/DDBJ databases">
        <authorList>
            <person name="Lanie J.A."/>
            <person name="Ng W.-L."/>
            <person name="Kazmierczak K.M."/>
            <person name="Andrzejewski T.M."/>
            <person name="Davidsen T.M."/>
            <person name="Wayne K.J."/>
            <person name="Tettelin H."/>
            <person name="Glass J.I."/>
            <person name="Rusch D."/>
            <person name="Podicherti R."/>
            <person name="Tsui H.-C.T."/>
            <person name="Winkler M.E."/>
        </authorList>
    </citation>
    <scope>NUCLEOTIDE SEQUENCE</scope>
</reference>
<organism evidence="1">
    <name type="scientific">marine metagenome</name>
    <dbReference type="NCBI Taxonomy" id="408172"/>
    <lineage>
        <taxon>unclassified sequences</taxon>
        <taxon>metagenomes</taxon>
        <taxon>ecological metagenomes</taxon>
    </lineage>
</organism>
<gene>
    <name evidence="1" type="ORF">METZ01_LOCUS282329</name>
</gene>
<name>A0A382L108_9ZZZZ</name>
<dbReference type="EMBL" id="UINC01083609">
    <property type="protein sequence ID" value="SVC29475.1"/>
    <property type="molecule type" value="Genomic_DNA"/>
</dbReference>
<evidence type="ECO:0000313" key="1">
    <source>
        <dbReference type="EMBL" id="SVC29475.1"/>
    </source>
</evidence>
<accession>A0A382L108</accession>
<dbReference type="AlphaFoldDB" id="A0A382L108"/>
<proteinExistence type="predicted"/>
<sequence>MTTAQQEVAKRKQEADAAKAAIVKMAAEKIKPMEARATAAAAAVAQAQVAHQNAEQNHKAQVTLLSETMEKQNADAKTKQTESGQFAIIVAEARKRVEQLKTEYDKLKSASKLDKVPTTTVSK</sequence>
<protein>
    <submittedName>
        <fullName evidence="1">Uncharacterized protein</fullName>
    </submittedName>
</protein>